<dbReference type="Gene3D" id="2.40.330.10">
    <property type="entry name" value="DNA-binding pseudobarrel domain"/>
    <property type="match status" value="2"/>
</dbReference>
<dbReference type="InterPro" id="IPR050655">
    <property type="entry name" value="Plant_B3_domain"/>
</dbReference>
<keyword evidence="4" id="KW-0804">Transcription</keyword>
<feature type="region of interest" description="Disordered" evidence="6">
    <location>
        <begin position="241"/>
        <end position="277"/>
    </location>
</feature>
<dbReference type="OrthoDB" id="967349at2759"/>
<gene>
    <name evidence="8" type="ORF">TorRG33x02_070700</name>
</gene>
<dbReference type="InParanoid" id="A0A2P5FGU9"/>
<evidence type="ECO:0000259" key="7">
    <source>
        <dbReference type="PROSITE" id="PS50863"/>
    </source>
</evidence>
<evidence type="ECO:0000256" key="5">
    <source>
        <dbReference type="ARBA" id="ARBA00023242"/>
    </source>
</evidence>
<name>A0A2P5FGU9_TREOI</name>
<dbReference type="Proteomes" id="UP000237000">
    <property type="component" value="Unassembled WGS sequence"/>
</dbReference>
<evidence type="ECO:0000256" key="1">
    <source>
        <dbReference type="ARBA" id="ARBA00004123"/>
    </source>
</evidence>
<feature type="compositionally biased region" description="Basic and acidic residues" evidence="6">
    <location>
        <begin position="267"/>
        <end position="277"/>
    </location>
</feature>
<evidence type="ECO:0000256" key="2">
    <source>
        <dbReference type="ARBA" id="ARBA00023015"/>
    </source>
</evidence>
<dbReference type="InterPro" id="IPR003340">
    <property type="entry name" value="B3_DNA-bd"/>
</dbReference>
<dbReference type="SMART" id="SM01019">
    <property type="entry name" value="B3"/>
    <property type="match status" value="2"/>
</dbReference>
<dbReference type="AlphaFoldDB" id="A0A2P5FGU9"/>
<keyword evidence="5" id="KW-0539">Nucleus</keyword>
<evidence type="ECO:0000256" key="3">
    <source>
        <dbReference type="ARBA" id="ARBA00023125"/>
    </source>
</evidence>
<dbReference type="EMBL" id="JXTC01000034">
    <property type="protein sequence ID" value="PON97020.1"/>
    <property type="molecule type" value="Genomic_DNA"/>
</dbReference>
<organism evidence="8 9">
    <name type="scientific">Trema orientale</name>
    <name type="common">Charcoal tree</name>
    <name type="synonym">Celtis orientalis</name>
    <dbReference type="NCBI Taxonomy" id="63057"/>
    <lineage>
        <taxon>Eukaryota</taxon>
        <taxon>Viridiplantae</taxon>
        <taxon>Streptophyta</taxon>
        <taxon>Embryophyta</taxon>
        <taxon>Tracheophyta</taxon>
        <taxon>Spermatophyta</taxon>
        <taxon>Magnoliopsida</taxon>
        <taxon>eudicotyledons</taxon>
        <taxon>Gunneridae</taxon>
        <taxon>Pentapetalae</taxon>
        <taxon>rosids</taxon>
        <taxon>fabids</taxon>
        <taxon>Rosales</taxon>
        <taxon>Cannabaceae</taxon>
        <taxon>Trema</taxon>
    </lineage>
</organism>
<dbReference type="PANTHER" id="PTHR31920">
    <property type="entry name" value="B3 DOMAIN-CONTAINING"/>
    <property type="match status" value="1"/>
</dbReference>
<comment type="subcellular location">
    <subcellularLocation>
        <location evidence="1">Nucleus</location>
    </subcellularLocation>
</comment>
<evidence type="ECO:0000313" key="8">
    <source>
        <dbReference type="EMBL" id="PON97020.1"/>
    </source>
</evidence>
<dbReference type="Pfam" id="PF02362">
    <property type="entry name" value="B3"/>
    <property type="match status" value="1"/>
</dbReference>
<reference evidence="9" key="1">
    <citation type="submission" date="2016-06" db="EMBL/GenBank/DDBJ databases">
        <title>Parallel loss of symbiosis genes in relatives of nitrogen-fixing non-legume Parasponia.</title>
        <authorList>
            <person name="Van Velzen R."/>
            <person name="Holmer R."/>
            <person name="Bu F."/>
            <person name="Rutten L."/>
            <person name="Van Zeijl A."/>
            <person name="Liu W."/>
            <person name="Santuari L."/>
            <person name="Cao Q."/>
            <person name="Sharma T."/>
            <person name="Shen D."/>
            <person name="Roswanjaya Y."/>
            <person name="Wardhani T."/>
            <person name="Kalhor M.S."/>
            <person name="Jansen J."/>
            <person name="Van den Hoogen J."/>
            <person name="Gungor B."/>
            <person name="Hartog M."/>
            <person name="Hontelez J."/>
            <person name="Verver J."/>
            <person name="Yang W.-C."/>
            <person name="Schijlen E."/>
            <person name="Repin R."/>
            <person name="Schilthuizen M."/>
            <person name="Schranz E."/>
            <person name="Heidstra R."/>
            <person name="Miyata K."/>
            <person name="Fedorova E."/>
            <person name="Kohlen W."/>
            <person name="Bisseling T."/>
            <person name="Smit S."/>
            <person name="Geurts R."/>
        </authorList>
    </citation>
    <scope>NUCLEOTIDE SEQUENCE [LARGE SCALE GENOMIC DNA]</scope>
    <source>
        <strain evidence="9">cv. RG33-2</strain>
    </source>
</reference>
<evidence type="ECO:0000313" key="9">
    <source>
        <dbReference type="Proteomes" id="UP000237000"/>
    </source>
</evidence>
<proteinExistence type="predicted"/>
<sequence length="429" mass="49741">MAEAEQSMPMKMLPLFALVMDESAIIEHKLRIPTKSAMIFHEELSELATLTVPNGHRPWHVKLEKNGVNGIWLIDGLQEFINYYSIHSGCILQFVYQRNSVFSVRICDPLGSEIDYPISGPKFEEHNEKDRSNDDCRVEIFDSKQPMFRGSFCKQEGDARDDYHLVENLNVKSPISHGSSKRKALSGGLKQEYPGISTQIVLNQRERGKLRKRRRNAVSMDHRGPSDFWYRTRSISRIKEEEEEAQELGNANISGISKPKKNNNKSRPRDLPVKREGDHEMILPRSFSYDKSRRPVLSRETEKAVHAAFRCNLRNPSFMVIVKTYNNYMDVPAEFVTRHMKWCSEMIQLRVHNERKKWPVRCYYKSKNVSCTVKKMGEGWGPFSKSKNLQGGDVCVFELISKVNGILLRVWIYHASDYEEAPRKRLKAK</sequence>
<dbReference type="GO" id="GO:0005634">
    <property type="term" value="C:nucleus"/>
    <property type="evidence" value="ECO:0007669"/>
    <property type="project" value="UniProtKB-SubCell"/>
</dbReference>
<protein>
    <submittedName>
        <fullName evidence="8">B3 DNA binding domain containing protein</fullName>
    </submittedName>
</protein>
<feature type="domain" description="TF-B3" evidence="7">
    <location>
        <begin position="314"/>
        <end position="416"/>
    </location>
</feature>
<comment type="caution">
    <text evidence="8">The sequence shown here is derived from an EMBL/GenBank/DDBJ whole genome shotgun (WGS) entry which is preliminary data.</text>
</comment>
<dbReference type="GO" id="GO:0003677">
    <property type="term" value="F:DNA binding"/>
    <property type="evidence" value="ECO:0007669"/>
    <property type="project" value="UniProtKB-KW"/>
</dbReference>
<evidence type="ECO:0000256" key="6">
    <source>
        <dbReference type="SAM" id="MobiDB-lite"/>
    </source>
</evidence>
<keyword evidence="9" id="KW-1185">Reference proteome</keyword>
<accession>A0A2P5FGU9</accession>
<dbReference type="InterPro" id="IPR015300">
    <property type="entry name" value="DNA-bd_pseudobarrel_sf"/>
</dbReference>
<dbReference type="CDD" id="cd10017">
    <property type="entry name" value="B3_DNA"/>
    <property type="match status" value="1"/>
</dbReference>
<dbReference type="STRING" id="63057.A0A2P5FGU9"/>
<evidence type="ECO:0000256" key="4">
    <source>
        <dbReference type="ARBA" id="ARBA00023163"/>
    </source>
</evidence>
<keyword evidence="2" id="KW-0805">Transcription regulation</keyword>
<dbReference type="PANTHER" id="PTHR31920:SF37">
    <property type="entry name" value="B3 DOMAIN-CONTAINING TRANSCRIPTION FACTOR VRN1"/>
    <property type="match status" value="1"/>
</dbReference>
<keyword evidence="3" id="KW-0238">DNA-binding</keyword>
<dbReference type="PROSITE" id="PS50863">
    <property type="entry name" value="B3"/>
    <property type="match status" value="1"/>
</dbReference>
<dbReference type="SUPFAM" id="SSF101936">
    <property type="entry name" value="DNA-binding pseudobarrel domain"/>
    <property type="match status" value="2"/>
</dbReference>